<proteinExistence type="predicted"/>
<dbReference type="Proteomes" id="UP001157502">
    <property type="component" value="Chromosome 15"/>
</dbReference>
<dbReference type="EMBL" id="CM055742">
    <property type="protein sequence ID" value="KAJ8001042.1"/>
    <property type="molecule type" value="Genomic_DNA"/>
</dbReference>
<reference evidence="1" key="1">
    <citation type="submission" date="2021-05" db="EMBL/GenBank/DDBJ databases">
        <authorList>
            <person name="Pan Q."/>
            <person name="Jouanno E."/>
            <person name="Zahm M."/>
            <person name="Klopp C."/>
            <person name="Cabau C."/>
            <person name="Louis A."/>
            <person name="Berthelot C."/>
            <person name="Parey E."/>
            <person name="Roest Crollius H."/>
            <person name="Montfort J."/>
            <person name="Robinson-Rechavi M."/>
            <person name="Bouchez O."/>
            <person name="Lampietro C."/>
            <person name="Lopez Roques C."/>
            <person name="Donnadieu C."/>
            <person name="Postlethwait J."/>
            <person name="Bobe J."/>
            <person name="Dillon D."/>
            <person name="Chandos A."/>
            <person name="von Hippel F."/>
            <person name="Guiguen Y."/>
        </authorList>
    </citation>
    <scope>NUCLEOTIDE SEQUENCE</scope>
    <source>
        <strain evidence="1">YG-Jan2019</strain>
    </source>
</reference>
<gene>
    <name evidence="1" type="ORF">DPEC_G00187060</name>
</gene>
<comment type="caution">
    <text evidence="1">The sequence shown here is derived from an EMBL/GenBank/DDBJ whole genome shotgun (WGS) entry which is preliminary data.</text>
</comment>
<keyword evidence="2" id="KW-1185">Reference proteome</keyword>
<evidence type="ECO:0000313" key="1">
    <source>
        <dbReference type="EMBL" id="KAJ8001042.1"/>
    </source>
</evidence>
<accession>A0ACC2GBV9</accession>
<name>A0ACC2GBV9_DALPE</name>
<organism evidence="1 2">
    <name type="scientific">Dallia pectoralis</name>
    <name type="common">Alaska blackfish</name>
    <dbReference type="NCBI Taxonomy" id="75939"/>
    <lineage>
        <taxon>Eukaryota</taxon>
        <taxon>Metazoa</taxon>
        <taxon>Chordata</taxon>
        <taxon>Craniata</taxon>
        <taxon>Vertebrata</taxon>
        <taxon>Euteleostomi</taxon>
        <taxon>Actinopterygii</taxon>
        <taxon>Neopterygii</taxon>
        <taxon>Teleostei</taxon>
        <taxon>Protacanthopterygii</taxon>
        <taxon>Esociformes</taxon>
        <taxon>Umbridae</taxon>
        <taxon>Dallia</taxon>
    </lineage>
</organism>
<protein>
    <submittedName>
        <fullName evidence="1">Uncharacterized protein</fullName>
    </submittedName>
</protein>
<sequence>MSKDVARTCFEVCESECEPLDWAFVFGMQLTSTMGYLDGEVAMGKKHQQTLYLCHKSLHPFDWVKWAENPQQGNPELKHGFGKHKHMPLHHVLPPTS</sequence>
<evidence type="ECO:0000313" key="2">
    <source>
        <dbReference type="Proteomes" id="UP001157502"/>
    </source>
</evidence>